<comment type="caution">
    <text evidence="1">The sequence shown here is derived from an EMBL/GenBank/DDBJ whole genome shotgun (WGS) entry which is preliminary data.</text>
</comment>
<keyword evidence="2" id="KW-1185">Reference proteome</keyword>
<reference evidence="1" key="1">
    <citation type="submission" date="2023-03" db="EMBL/GenBank/DDBJ databases">
        <title>Massive genome expansion in bonnet fungi (Mycena s.s.) driven by repeated elements and novel gene families across ecological guilds.</title>
        <authorList>
            <consortium name="Lawrence Berkeley National Laboratory"/>
            <person name="Harder C.B."/>
            <person name="Miyauchi S."/>
            <person name="Viragh M."/>
            <person name="Kuo A."/>
            <person name="Thoen E."/>
            <person name="Andreopoulos B."/>
            <person name="Lu D."/>
            <person name="Skrede I."/>
            <person name="Drula E."/>
            <person name="Henrissat B."/>
            <person name="Morin E."/>
            <person name="Kohler A."/>
            <person name="Barry K."/>
            <person name="LaButti K."/>
            <person name="Morin E."/>
            <person name="Salamov A."/>
            <person name="Lipzen A."/>
            <person name="Mereny Z."/>
            <person name="Hegedus B."/>
            <person name="Baldrian P."/>
            <person name="Stursova M."/>
            <person name="Weitz H."/>
            <person name="Taylor A."/>
            <person name="Grigoriev I.V."/>
            <person name="Nagy L.G."/>
            <person name="Martin F."/>
            <person name="Kauserud H."/>
        </authorList>
    </citation>
    <scope>NUCLEOTIDE SEQUENCE</scope>
    <source>
        <strain evidence="1">CBHHK067</strain>
    </source>
</reference>
<evidence type="ECO:0000313" key="1">
    <source>
        <dbReference type="EMBL" id="KAJ7705522.1"/>
    </source>
</evidence>
<sequence>MVIFERSFSTVGDVWLAMRLDCWGGSECHKYLEVSPSTYGSLHVAASVLVCNESYGTHSTLAAALFPLTASTRYDSLYSSITGLLCSGFGLGLDLGKSLDGRSSPSGSFKVSHSGFIG</sequence>
<gene>
    <name evidence="1" type="ORF">B0H17DRAFT_1126332</name>
</gene>
<protein>
    <submittedName>
        <fullName evidence="1">Uncharacterized protein</fullName>
    </submittedName>
</protein>
<accession>A0AAD7GUK7</accession>
<dbReference type="Proteomes" id="UP001221757">
    <property type="component" value="Unassembled WGS sequence"/>
</dbReference>
<evidence type="ECO:0000313" key="2">
    <source>
        <dbReference type="Proteomes" id="UP001221757"/>
    </source>
</evidence>
<organism evidence="1 2">
    <name type="scientific">Mycena rosella</name>
    <name type="common">Pink bonnet</name>
    <name type="synonym">Agaricus rosellus</name>
    <dbReference type="NCBI Taxonomy" id="1033263"/>
    <lineage>
        <taxon>Eukaryota</taxon>
        <taxon>Fungi</taxon>
        <taxon>Dikarya</taxon>
        <taxon>Basidiomycota</taxon>
        <taxon>Agaricomycotina</taxon>
        <taxon>Agaricomycetes</taxon>
        <taxon>Agaricomycetidae</taxon>
        <taxon>Agaricales</taxon>
        <taxon>Marasmiineae</taxon>
        <taxon>Mycenaceae</taxon>
        <taxon>Mycena</taxon>
    </lineage>
</organism>
<name>A0AAD7GUK7_MYCRO</name>
<dbReference type="AlphaFoldDB" id="A0AAD7GUK7"/>
<dbReference type="EMBL" id="JARKIE010000008">
    <property type="protein sequence ID" value="KAJ7705522.1"/>
    <property type="molecule type" value="Genomic_DNA"/>
</dbReference>
<proteinExistence type="predicted"/>